<dbReference type="EMBL" id="CP055900">
    <property type="protein sequence ID" value="QKX59282.1"/>
    <property type="molecule type" value="Genomic_DNA"/>
</dbReference>
<evidence type="ECO:0000256" key="1">
    <source>
        <dbReference type="SAM" id="MobiDB-lite"/>
    </source>
</evidence>
<dbReference type="KEGG" id="trg:TRUGW13939_06414"/>
<organism evidence="2 3">
    <name type="scientific">Talaromyces rugulosus</name>
    <name type="common">Penicillium rugulosum</name>
    <dbReference type="NCBI Taxonomy" id="121627"/>
    <lineage>
        <taxon>Eukaryota</taxon>
        <taxon>Fungi</taxon>
        <taxon>Dikarya</taxon>
        <taxon>Ascomycota</taxon>
        <taxon>Pezizomycotina</taxon>
        <taxon>Eurotiomycetes</taxon>
        <taxon>Eurotiomycetidae</taxon>
        <taxon>Eurotiales</taxon>
        <taxon>Trichocomaceae</taxon>
        <taxon>Talaromyces</taxon>
        <taxon>Talaromyces sect. Islandici</taxon>
    </lineage>
</organism>
<gene>
    <name evidence="2" type="ORF">TRUGW13939_06414</name>
</gene>
<name>A0A7H8QYX1_TALRU</name>
<reference evidence="3" key="1">
    <citation type="submission" date="2020-06" db="EMBL/GenBank/DDBJ databases">
        <title>A chromosome-scale genome assembly of Talaromyces rugulosus W13939.</title>
        <authorList>
            <person name="Wang B."/>
            <person name="Guo L."/>
            <person name="Ye K."/>
            <person name="Wang L."/>
        </authorList>
    </citation>
    <scope>NUCLEOTIDE SEQUENCE [LARGE SCALE GENOMIC DNA]</scope>
    <source>
        <strain evidence="3">W13939</strain>
    </source>
</reference>
<dbReference type="AlphaFoldDB" id="A0A7H8QYX1"/>
<feature type="region of interest" description="Disordered" evidence="1">
    <location>
        <begin position="1"/>
        <end position="24"/>
    </location>
</feature>
<dbReference type="PANTHER" id="PTHR37540">
    <property type="entry name" value="TRANSCRIPTION FACTOR (ACR-2), PUTATIVE-RELATED-RELATED"/>
    <property type="match status" value="1"/>
</dbReference>
<feature type="compositionally biased region" description="Basic residues" evidence="1">
    <location>
        <begin position="1"/>
        <end position="14"/>
    </location>
</feature>
<proteinExistence type="predicted"/>
<dbReference type="GeneID" id="55993909"/>
<evidence type="ECO:0000313" key="3">
    <source>
        <dbReference type="Proteomes" id="UP000509510"/>
    </source>
</evidence>
<sequence>MRGKNRVKSRRKQHADKPKAEPSVVNHPIWDSSIPRLLCSKFAAIRFADAVEPALIADAVLFSSMFSKAMFLVDQCIISKTSGTAQTWFPPMLFDAAYLHAVCFTIQAYFDGCFTRTRSVEEQRRDYVHYAKAVRILQERLEAGDDRERLSDSTIMTVLALSGHAYTTGDYESADNHSRGLLKLVGMRGVGAFLQNTKLLIEIIRCDLGMAVDGGSKPVLFTHDSVPWPLMLDSASPRTFLNKLDPELAATWTAMSCFCSLLNEAADNEEKKITEEIFLHSMGSVMYRLLHQRFQKGSYDETVRLGLLAFASPIFLHWNREEFPSHQFTCSYREALAMFYSTGPDIERHEHVWLLMVGALCMAHEQQPDDIAWLGPWLRTSAELNGVSSWDDMRDLLGSLLWVGVVYDKTGKEVFDLVCQHNHQCREKK</sequence>
<dbReference type="PANTHER" id="PTHR37540:SF5">
    <property type="entry name" value="TRANSCRIPTION FACTOR DOMAIN-CONTAINING PROTEIN"/>
    <property type="match status" value="1"/>
</dbReference>
<accession>A0A7H8QYX1</accession>
<dbReference type="RefSeq" id="XP_035345460.1">
    <property type="nucleotide sequence ID" value="XM_035489567.1"/>
</dbReference>
<protein>
    <recommendedName>
        <fullName evidence="4">Transcription factor domain-containing protein</fullName>
    </recommendedName>
</protein>
<keyword evidence="3" id="KW-1185">Reference proteome</keyword>
<dbReference type="OrthoDB" id="4158087at2759"/>
<evidence type="ECO:0008006" key="4">
    <source>
        <dbReference type="Google" id="ProtNLM"/>
    </source>
</evidence>
<dbReference type="Proteomes" id="UP000509510">
    <property type="component" value="Chromosome III"/>
</dbReference>
<evidence type="ECO:0000313" key="2">
    <source>
        <dbReference type="EMBL" id="QKX59282.1"/>
    </source>
</evidence>